<evidence type="ECO:0000313" key="1">
    <source>
        <dbReference type="EMBL" id="CAD6443932.1"/>
    </source>
</evidence>
<dbReference type="OrthoDB" id="1606438at2759"/>
<protein>
    <submittedName>
        <fullName evidence="1">F996c7c0-5381-4af4-a1b4-2bef9825abeb</fullName>
    </submittedName>
</protein>
<dbReference type="Proteomes" id="UP000624404">
    <property type="component" value="Unassembled WGS sequence"/>
</dbReference>
<dbReference type="EMBL" id="CAJHIA010000011">
    <property type="protein sequence ID" value="CAD6443932.1"/>
    <property type="molecule type" value="Genomic_DNA"/>
</dbReference>
<dbReference type="PANTHER" id="PTHR43712:SF16">
    <property type="entry name" value="O-METHYLTRANSFERASE ELCB"/>
    <property type="match status" value="1"/>
</dbReference>
<comment type="caution">
    <text evidence="1">The sequence shown here is derived from an EMBL/GenBank/DDBJ whole genome shotgun (WGS) entry which is preliminary data.</text>
</comment>
<name>A0A8H2VSY6_9HELO</name>
<accession>A0A8H2VSY6</accession>
<evidence type="ECO:0000313" key="2">
    <source>
        <dbReference type="Proteomes" id="UP000624404"/>
    </source>
</evidence>
<reference evidence="1" key="1">
    <citation type="submission" date="2020-10" db="EMBL/GenBank/DDBJ databases">
        <authorList>
            <person name="Kusch S."/>
        </authorList>
    </citation>
    <scope>NUCLEOTIDE SEQUENCE</scope>
    <source>
        <strain evidence="1">SwB9</strain>
    </source>
</reference>
<keyword evidence="2" id="KW-1185">Reference proteome</keyword>
<dbReference type="Gene3D" id="3.40.50.150">
    <property type="entry name" value="Vaccinia Virus protein VP39"/>
    <property type="match status" value="1"/>
</dbReference>
<proteinExistence type="predicted"/>
<organism evidence="1 2">
    <name type="scientific">Sclerotinia trifoliorum</name>
    <dbReference type="NCBI Taxonomy" id="28548"/>
    <lineage>
        <taxon>Eukaryota</taxon>
        <taxon>Fungi</taxon>
        <taxon>Dikarya</taxon>
        <taxon>Ascomycota</taxon>
        <taxon>Pezizomycotina</taxon>
        <taxon>Leotiomycetes</taxon>
        <taxon>Helotiales</taxon>
        <taxon>Sclerotiniaceae</taxon>
        <taxon>Sclerotinia</taxon>
    </lineage>
</organism>
<dbReference type="PANTHER" id="PTHR43712">
    <property type="entry name" value="PUTATIVE (AFU_ORTHOLOGUE AFUA_4G14580)-RELATED"/>
    <property type="match status" value="1"/>
</dbReference>
<gene>
    <name evidence="1" type="ORF">SCLTRI_LOCUS3725</name>
</gene>
<sequence>MMRPYTTRIRYMAHDFLSVENAGVYPFRWIMHNYSKEFPANILCQLKPASKGGVRLRINDYCLADAWKSPVGPEEKAMRPMGIEILALANAHERGSDWVELFSEVKGSRFLGMKRPVGCRMSLIEAVREGEEN</sequence>
<dbReference type="AlphaFoldDB" id="A0A8H2VSY6"/>
<dbReference type="InterPro" id="IPR029063">
    <property type="entry name" value="SAM-dependent_MTases_sf"/>
</dbReference>